<evidence type="ECO:0000256" key="1">
    <source>
        <dbReference type="ARBA" id="ARBA00022614"/>
    </source>
</evidence>
<reference evidence="4 5" key="1">
    <citation type="submission" date="2024-03" db="EMBL/GenBank/DDBJ databases">
        <title>Aureococcus anophagefferens CCMP1851 and Kratosvirus quantuckense: Draft genome of a second virus-susceptible host strain in the model system.</title>
        <authorList>
            <person name="Chase E."/>
            <person name="Truchon A.R."/>
            <person name="Schepens W."/>
            <person name="Wilhelm S.W."/>
        </authorList>
    </citation>
    <scope>NUCLEOTIDE SEQUENCE [LARGE SCALE GENOMIC DNA]</scope>
    <source>
        <strain evidence="4 5">CCMP1851</strain>
    </source>
</reference>
<protein>
    <submittedName>
        <fullName evidence="4">Procollagen-lysine 5-dioxygenase</fullName>
    </submittedName>
</protein>
<dbReference type="EMBL" id="JBBJCI010000151">
    <property type="protein sequence ID" value="KAK7241952.1"/>
    <property type="molecule type" value="Genomic_DNA"/>
</dbReference>
<dbReference type="SUPFAM" id="SSF52075">
    <property type="entry name" value="Outer arm dynein light chain 1"/>
    <property type="match status" value="1"/>
</dbReference>
<gene>
    <name evidence="4" type="primary">GP1BB</name>
    <name evidence="4" type="ORF">SO694_00018132</name>
</gene>
<dbReference type="InterPro" id="IPR011990">
    <property type="entry name" value="TPR-like_helical_dom_sf"/>
</dbReference>
<keyword evidence="2" id="KW-0677">Repeat</keyword>
<feature type="region of interest" description="Disordered" evidence="3">
    <location>
        <begin position="183"/>
        <end position="230"/>
    </location>
</feature>
<keyword evidence="1" id="KW-0433">Leucine-rich repeat</keyword>
<name>A0ABR1G0B3_AURAN</name>
<comment type="caution">
    <text evidence="4">The sequence shown here is derived from an EMBL/GenBank/DDBJ whole genome shotgun (WGS) entry which is preliminary data.</text>
</comment>
<dbReference type="PANTHER" id="PTHR48051">
    <property type="match status" value="1"/>
</dbReference>
<evidence type="ECO:0000313" key="5">
    <source>
        <dbReference type="Proteomes" id="UP001363151"/>
    </source>
</evidence>
<feature type="compositionally biased region" description="Low complexity" evidence="3">
    <location>
        <begin position="184"/>
        <end position="212"/>
    </location>
</feature>
<dbReference type="Gene3D" id="3.80.10.10">
    <property type="entry name" value="Ribonuclease Inhibitor"/>
    <property type="match status" value="1"/>
</dbReference>
<dbReference type="Pfam" id="PF00560">
    <property type="entry name" value="LRR_1"/>
    <property type="match status" value="1"/>
</dbReference>
<evidence type="ECO:0000256" key="3">
    <source>
        <dbReference type="SAM" id="MobiDB-lite"/>
    </source>
</evidence>
<dbReference type="Gene3D" id="1.25.40.10">
    <property type="entry name" value="Tetratricopeptide repeat domain"/>
    <property type="match status" value="1"/>
</dbReference>
<sequence>MGLEVITLSLAYNRLKHIAPELGDLKLLKEFDCSCNRLTALPSRIGVLRHLKKLKCSGNNIETLPEELGKCNQLEELICSENKLVALPRSVGNMRKLHTLLVRRPASPCRGGFAGRRGRRRRPSPLVAYCKGAVDAAEQQFLLDWLREDTDEQREAYAQQALIDGAAPDGDDWTAKATKPWTFATSPSTRRSTSKASRAWPSSRRPWPWTTPARRRTPRRRAGRAGPLASRFAPVDGDRKTFAKRTVARCETAVDVEERGEALFKRGLGDCGCARCLYDLHGDASADALRDIAACAQADGRHEDALAAFCALLVLAPRDADALYGRARVTGWMDRWSAERRLMRAALDLAPDDARIRKHVGDADAYHAGACDVAGWAKRRVPFEALERPKSDDDDDEPPAYVYAFDEPVVPAASCADAIAIAEAHASHGGGWTTARHFAVPTTDVPVREVPALLKWFNDALRSSIFPALGALYGLDPARLRVIDAFLVKYSAAAQRSLPLHSDQSQISITLPLNSSADYDGGGTYFHDLRQAVNRDAGGLSVKKDA</sequence>
<dbReference type="SUPFAM" id="SSF48452">
    <property type="entry name" value="TPR-like"/>
    <property type="match status" value="1"/>
</dbReference>
<dbReference type="InterPro" id="IPR050216">
    <property type="entry name" value="LRR_domain-containing"/>
</dbReference>
<organism evidence="4 5">
    <name type="scientific">Aureococcus anophagefferens</name>
    <name type="common">Harmful bloom alga</name>
    <dbReference type="NCBI Taxonomy" id="44056"/>
    <lineage>
        <taxon>Eukaryota</taxon>
        <taxon>Sar</taxon>
        <taxon>Stramenopiles</taxon>
        <taxon>Ochrophyta</taxon>
        <taxon>Pelagophyceae</taxon>
        <taxon>Pelagomonadales</taxon>
        <taxon>Pelagomonadaceae</taxon>
        <taxon>Aureococcus</taxon>
    </lineage>
</organism>
<dbReference type="Proteomes" id="UP001363151">
    <property type="component" value="Unassembled WGS sequence"/>
</dbReference>
<proteinExistence type="predicted"/>
<evidence type="ECO:0000313" key="4">
    <source>
        <dbReference type="EMBL" id="KAK7241952.1"/>
    </source>
</evidence>
<dbReference type="PANTHER" id="PTHR48051:SF54">
    <property type="entry name" value="LEUCINE-RICH REPEAT-CONTAINING PROTEIN"/>
    <property type="match status" value="1"/>
</dbReference>
<keyword evidence="5" id="KW-1185">Reference proteome</keyword>
<accession>A0ABR1G0B3</accession>
<dbReference type="InterPro" id="IPR001611">
    <property type="entry name" value="Leu-rich_rpt"/>
</dbReference>
<evidence type="ECO:0000256" key="2">
    <source>
        <dbReference type="ARBA" id="ARBA00022737"/>
    </source>
</evidence>
<dbReference type="InterPro" id="IPR032675">
    <property type="entry name" value="LRR_dom_sf"/>
</dbReference>
<feature type="compositionally biased region" description="Basic residues" evidence="3">
    <location>
        <begin position="213"/>
        <end position="223"/>
    </location>
</feature>